<dbReference type="EMBL" id="NMUH01000596">
    <property type="protein sequence ID" value="MQL81905.1"/>
    <property type="molecule type" value="Genomic_DNA"/>
</dbReference>
<evidence type="ECO:0000313" key="2">
    <source>
        <dbReference type="Proteomes" id="UP000652761"/>
    </source>
</evidence>
<sequence length="92" mass="10992">RHHRRVRGLVAGVPLEMWYRWDRTPQTDKEMLQHMTTMHKGWPVMLKSKHYKGKTFEEAVTTVPAGVDPSGWWTMCEKWNTREAQDIAERNR</sequence>
<evidence type="ECO:0000313" key="1">
    <source>
        <dbReference type="EMBL" id="MQL81905.1"/>
    </source>
</evidence>
<organism evidence="1 2">
    <name type="scientific">Colocasia esculenta</name>
    <name type="common">Wild taro</name>
    <name type="synonym">Arum esculentum</name>
    <dbReference type="NCBI Taxonomy" id="4460"/>
    <lineage>
        <taxon>Eukaryota</taxon>
        <taxon>Viridiplantae</taxon>
        <taxon>Streptophyta</taxon>
        <taxon>Embryophyta</taxon>
        <taxon>Tracheophyta</taxon>
        <taxon>Spermatophyta</taxon>
        <taxon>Magnoliopsida</taxon>
        <taxon>Liliopsida</taxon>
        <taxon>Araceae</taxon>
        <taxon>Aroideae</taxon>
        <taxon>Colocasieae</taxon>
        <taxon>Colocasia</taxon>
    </lineage>
</organism>
<keyword evidence="2" id="KW-1185">Reference proteome</keyword>
<gene>
    <name evidence="1" type="ORF">Taro_014376</name>
</gene>
<dbReference type="Proteomes" id="UP000652761">
    <property type="component" value="Unassembled WGS sequence"/>
</dbReference>
<proteinExistence type="predicted"/>
<comment type="caution">
    <text evidence="1">The sequence shown here is derived from an EMBL/GenBank/DDBJ whole genome shotgun (WGS) entry which is preliminary data.</text>
</comment>
<protein>
    <submittedName>
        <fullName evidence="1">Uncharacterized protein</fullName>
    </submittedName>
</protein>
<dbReference type="AlphaFoldDB" id="A0A843UEJ9"/>
<reference evidence="1" key="1">
    <citation type="submission" date="2017-07" db="EMBL/GenBank/DDBJ databases">
        <title>Taro Niue Genome Assembly and Annotation.</title>
        <authorList>
            <person name="Atibalentja N."/>
            <person name="Keating K."/>
            <person name="Fields C.J."/>
        </authorList>
    </citation>
    <scope>NUCLEOTIDE SEQUENCE</scope>
    <source>
        <strain evidence="1">Niue_2</strain>
        <tissue evidence="1">Leaf</tissue>
    </source>
</reference>
<name>A0A843UEJ9_COLES</name>
<accession>A0A843UEJ9</accession>
<feature type="non-terminal residue" evidence="1">
    <location>
        <position position="1"/>
    </location>
</feature>